<evidence type="ECO:0000313" key="2">
    <source>
        <dbReference type="EMBL" id="CAK7335396.1"/>
    </source>
</evidence>
<feature type="domain" description="Ribonuclease H1 N-terminal" evidence="1">
    <location>
        <begin position="5"/>
        <end position="47"/>
    </location>
</feature>
<dbReference type="EMBL" id="CAWUPB010000994">
    <property type="protein sequence ID" value="CAK7335396.1"/>
    <property type="molecule type" value="Genomic_DNA"/>
</dbReference>
<organism evidence="2 3">
    <name type="scientific">Dovyalis caffra</name>
    <dbReference type="NCBI Taxonomy" id="77055"/>
    <lineage>
        <taxon>Eukaryota</taxon>
        <taxon>Viridiplantae</taxon>
        <taxon>Streptophyta</taxon>
        <taxon>Embryophyta</taxon>
        <taxon>Tracheophyta</taxon>
        <taxon>Spermatophyta</taxon>
        <taxon>Magnoliopsida</taxon>
        <taxon>eudicotyledons</taxon>
        <taxon>Gunneridae</taxon>
        <taxon>Pentapetalae</taxon>
        <taxon>rosids</taxon>
        <taxon>fabids</taxon>
        <taxon>Malpighiales</taxon>
        <taxon>Salicaceae</taxon>
        <taxon>Flacourtieae</taxon>
        <taxon>Dovyalis</taxon>
    </lineage>
</organism>
<accession>A0AAV1RG65</accession>
<evidence type="ECO:0000259" key="1">
    <source>
        <dbReference type="Pfam" id="PF01693"/>
    </source>
</evidence>
<dbReference type="Proteomes" id="UP001314170">
    <property type="component" value="Unassembled WGS sequence"/>
</dbReference>
<dbReference type="InterPro" id="IPR009027">
    <property type="entry name" value="Ribosomal_bL9/RNase_H1_N"/>
</dbReference>
<dbReference type="Gene3D" id="3.40.970.10">
    <property type="entry name" value="Ribonuclease H1, N-terminal domain"/>
    <property type="match status" value="1"/>
</dbReference>
<evidence type="ECO:0000313" key="3">
    <source>
        <dbReference type="Proteomes" id="UP001314170"/>
    </source>
</evidence>
<gene>
    <name evidence="2" type="ORF">DCAF_LOCUS10388</name>
</gene>
<comment type="caution">
    <text evidence="2">The sequence shown here is derived from an EMBL/GenBank/DDBJ whole genome shotgun (WGS) entry which is preliminary data.</text>
</comment>
<dbReference type="AlphaFoldDB" id="A0AAV1RG65"/>
<dbReference type="Pfam" id="PF01693">
    <property type="entry name" value="Cauli_VI"/>
    <property type="match status" value="1"/>
</dbReference>
<reference evidence="2 3" key="1">
    <citation type="submission" date="2024-01" db="EMBL/GenBank/DDBJ databases">
        <authorList>
            <person name="Waweru B."/>
        </authorList>
    </citation>
    <scope>NUCLEOTIDE SEQUENCE [LARGE SCALE GENOMIC DNA]</scope>
</reference>
<protein>
    <recommendedName>
        <fullName evidence="1">Ribonuclease H1 N-terminal domain-containing protein</fullName>
    </recommendedName>
</protein>
<dbReference type="InterPro" id="IPR011320">
    <property type="entry name" value="RNase_H1_N"/>
</dbReference>
<keyword evidence="3" id="KW-1185">Reference proteome</keyword>
<name>A0AAV1RG65_9ROSI</name>
<dbReference type="SUPFAM" id="SSF55658">
    <property type="entry name" value="L9 N-domain-like"/>
    <property type="match status" value="1"/>
</dbReference>
<sequence length="161" mass="18446">MARNKAYAVFRGRAPGVYLSWEDCEVQVIGFPRALYRGFKTHFKAEKSYRFRPNGFTTIKSLRLSKLAGLFEYLRRSLVLSVRNNRCETINNIVSDITYIYIAKTMLRILPNALSKFGMLISVRKYHTKGYGEGDSNMNVKKAARKAKKGFVVTISDNSEK</sequence>
<proteinExistence type="predicted"/>
<dbReference type="InterPro" id="IPR037056">
    <property type="entry name" value="RNase_H1_N_sf"/>
</dbReference>